<evidence type="ECO:0000256" key="10">
    <source>
        <dbReference type="PROSITE-ProRule" id="PRU01193"/>
    </source>
</evidence>
<evidence type="ECO:0000256" key="11">
    <source>
        <dbReference type="SAM" id="Phobius"/>
    </source>
</evidence>
<keyword evidence="8 10" id="KW-0472">Membrane</keyword>
<accession>A0A5B8UAG1</accession>
<dbReference type="InterPro" id="IPR002550">
    <property type="entry name" value="CNNM"/>
</dbReference>
<evidence type="ECO:0000256" key="4">
    <source>
        <dbReference type="ARBA" id="ARBA00022692"/>
    </source>
</evidence>
<proteinExistence type="inferred from homology"/>
<dbReference type="Pfam" id="PF00571">
    <property type="entry name" value="CBS"/>
    <property type="match status" value="2"/>
</dbReference>
<dbReference type="AlphaFoldDB" id="A0A5B8UAG1"/>
<dbReference type="Gene3D" id="3.10.580.10">
    <property type="entry name" value="CBS-domain"/>
    <property type="match status" value="1"/>
</dbReference>
<dbReference type="InterPro" id="IPR016169">
    <property type="entry name" value="FAD-bd_PCMH_sub2"/>
</dbReference>
<dbReference type="SUPFAM" id="SSF56176">
    <property type="entry name" value="FAD-binding/transporter-associated domain-like"/>
    <property type="match status" value="1"/>
</dbReference>
<keyword evidence="4 10" id="KW-0812">Transmembrane</keyword>
<evidence type="ECO:0000313" key="15">
    <source>
        <dbReference type="Proteomes" id="UP000321805"/>
    </source>
</evidence>
<dbReference type="OrthoDB" id="110231at2"/>
<dbReference type="PROSITE" id="PS51371">
    <property type="entry name" value="CBS"/>
    <property type="match status" value="2"/>
</dbReference>
<evidence type="ECO:0000256" key="3">
    <source>
        <dbReference type="ARBA" id="ARBA00022475"/>
    </source>
</evidence>
<keyword evidence="3" id="KW-1003">Cell membrane</keyword>
<dbReference type="FunFam" id="3.10.580.10:FF:000002">
    <property type="entry name" value="Magnesium/cobalt efflux protein CorC"/>
    <property type="match status" value="1"/>
</dbReference>
<feature type="transmembrane region" description="Helical" evidence="11">
    <location>
        <begin position="88"/>
        <end position="109"/>
    </location>
</feature>
<dbReference type="InterPro" id="IPR051676">
    <property type="entry name" value="UPF0053_domain"/>
</dbReference>
<dbReference type="PROSITE" id="PS51846">
    <property type="entry name" value="CNNM"/>
    <property type="match status" value="1"/>
</dbReference>
<comment type="subcellular location">
    <subcellularLocation>
        <location evidence="1">Cell membrane</location>
        <topology evidence="1">Multi-pass membrane protein</topology>
    </subcellularLocation>
</comment>
<dbReference type="Proteomes" id="UP000321805">
    <property type="component" value="Chromosome"/>
</dbReference>
<dbReference type="Pfam" id="PF01595">
    <property type="entry name" value="CNNM"/>
    <property type="match status" value="1"/>
</dbReference>
<dbReference type="RefSeq" id="WP_146922414.1">
    <property type="nucleotide sequence ID" value="NZ_CP042430.1"/>
</dbReference>
<comment type="similarity">
    <text evidence="2">Belongs to the UPF0053 family.</text>
</comment>
<dbReference type="PANTHER" id="PTHR43099:SF5">
    <property type="entry name" value="HLYC_CORC FAMILY TRANSPORTER"/>
    <property type="match status" value="1"/>
</dbReference>
<dbReference type="SUPFAM" id="SSF54631">
    <property type="entry name" value="CBS-domain pair"/>
    <property type="match status" value="1"/>
</dbReference>
<keyword evidence="6 10" id="KW-1133">Transmembrane helix</keyword>
<dbReference type="GO" id="GO:0050660">
    <property type="term" value="F:flavin adenine dinucleotide binding"/>
    <property type="evidence" value="ECO:0007669"/>
    <property type="project" value="InterPro"/>
</dbReference>
<feature type="transmembrane region" description="Helical" evidence="11">
    <location>
        <begin position="58"/>
        <end position="76"/>
    </location>
</feature>
<feature type="domain" description="CBS" evidence="12">
    <location>
        <begin position="218"/>
        <end position="280"/>
    </location>
</feature>
<keyword evidence="7 9" id="KW-0129">CBS domain</keyword>
<dbReference type="Pfam" id="PF03471">
    <property type="entry name" value="CorC_HlyC"/>
    <property type="match status" value="1"/>
</dbReference>
<reference evidence="14 15" key="1">
    <citation type="journal article" date="2018" name="J. Microbiol.">
        <title>Baekduia soli gen. nov., sp. nov., a novel bacterium isolated from the soil of Baekdu Mountain and proposal of a novel family name, Baekduiaceae fam. nov.</title>
        <authorList>
            <person name="An D.S."/>
            <person name="Siddiqi M.Z."/>
            <person name="Kim K.H."/>
            <person name="Yu H.S."/>
            <person name="Im W.T."/>
        </authorList>
    </citation>
    <scope>NUCLEOTIDE SEQUENCE [LARGE SCALE GENOMIC DNA]</scope>
    <source>
        <strain evidence="14 15">BR7-21</strain>
    </source>
</reference>
<dbReference type="InterPro" id="IPR044751">
    <property type="entry name" value="Ion_transp-like_CBS"/>
</dbReference>
<dbReference type="KEGG" id="bsol:FSW04_22395"/>
<evidence type="ECO:0000256" key="1">
    <source>
        <dbReference type="ARBA" id="ARBA00004651"/>
    </source>
</evidence>
<protein>
    <submittedName>
        <fullName evidence="14">HlyC/CorC family transporter</fullName>
    </submittedName>
</protein>
<dbReference type="InterPro" id="IPR005170">
    <property type="entry name" value="Transptr-assoc_dom"/>
</dbReference>
<evidence type="ECO:0000259" key="13">
    <source>
        <dbReference type="PROSITE" id="PS51846"/>
    </source>
</evidence>
<dbReference type="InterPro" id="IPR036318">
    <property type="entry name" value="FAD-bd_PCMH-like_sf"/>
</dbReference>
<feature type="domain" description="CBS" evidence="12">
    <location>
        <begin position="284"/>
        <end position="341"/>
    </location>
</feature>
<organism evidence="14 15">
    <name type="scientific">Baekduia soli</name>
    <dbReference type="NCBI Taxonomy" id="496014"/>
    <lineage>
        <taxon>Bacteria</taxon>
        <taxon>Bacillati</taxon>
        <taxon>Actinomycetota</taxon>
        <taxon>Thermoleophilia</taxon>
        <taxon>Solirubrobacterales</taxon>
        <taxon>Baekduiaceae</taxon>
        <taxon>Baekduia</taxon>
    </lineage>
</organism>
<dbReference type="CDD" id="cd04590">
    <property type="entry name" value="CBS_pair_CorC_HlyC_assoc"/>
    <property type="match status" value="1"/>
</dbReference>
<dbReference type="Gene3D" id="3.30.465.10">
    <property type="match status" value="1"/>
</dbReference>
<evidence type="ECO:0000256" key="5">
    <source>
        <dbReference type="ARBA" id="ARBA00022737"/>
    </source>
</evidence>
<feature type="domain" description="CNNM transmembrane" evidence="13">
    <location>
        <begin position="1"/>
        <end position="199"/>
    </location>
</feature>
<evidence type="ECO:0000256" key="2">
    <source>
        <dbReference type="ARBA" id="ARBA00006337"/>
    </source>
</evidence>
<name>A0A5B8UAG1_9ACTN</name>
<evidence type="ECO:0000256" key="8">
    <source>
        <dbReference type="ARBA" id="ARBA00023136"/>
    </source>
</evidence>
<gene>
    <name evidence="14" type="ORF">FSW04_22395</name>
</gene>
<dbReference type="SMART" id="SM00116">
    <property type="entry name" value="CBS"/>
    <property type="match status" value="2"/>
</dbReference>
<dbReference type="InterPro" id="IPR000644">
    <property type="entry name" value="CBS_dom"/>
</dbReference>
<evidence type="ECO:0000256" key="6">
    <source>
        <dbReference type="ARBA" id="ARBA00022989"/>
    </source>
</evidence>
<dbReference type="InterPro" id="IPR046342">
    <property type="entry name" value="CBS_dom_sf"/>
</dbReference>
<dbReference type="GO" id="GO:0005886">
    <property type="term" value="C:plasma membrane"/>
    <property type="evidence" value="ECO:0007669"/>
    <property type="project" value="UniProtKB-SubCell"/>
</dbReference>
<dbReference type="PANTHER" id="PTHR43099">
    <property type="entry name" value="UPF0053 PROTEIN YRKA"/>
    <property type="match status" value="1"/>
</dbReference>
<keyword evidence="15" id="KW-1185">Reference proteome</keyword>
<keyword evidence="5" id="KW-0677">Repeat</keyword>
<dbReference type="EMBL" id="CP042430">
    <property type="protein sequence ID" value="QEC50050.1"/>
    <property type="molecule type" value="Genomic_DNA"/>
</dbReference>
<dbReference type="SMART" id="SM01091">
    <property type="entry name" value="CorC_HlyC"/>
    <property type="match status" value="1"/>
</dbReference>
<sequence length="441" mass="47448">MTVLLLLAVAVLIAINGFFVAAEFGLVRSRRSSLQEMAEDGSAGARRALLLHDDLNQYLSACQFGITLASLGIGFLGEPAIATIFEPLFGGFSHGLAVAISVAIAYIVVTACHVTVGEQVPKIYSIIHPDRIAILVARPLTAFDKGMKPFISLLNAASNALLRLLRVDPQTASEEGATPEELRILISQARAGGKLDAGEAGMLSGVFHLHEQEARQVMTPIPAVVTVDLGEDVETALRRCISSGHTRLVVTEDDNRDRVRGIVHSNSLARALMAEGPQASLEPLVREAVIVPETKPLDDLLADLQRERSSMAVVVDEYGRVVGIVTVEDIIEEVVGEIDDETDPAGGQIRRLANGDWFVRGHVAVTDLLDHGLELPVDTDAYNSVGGFVFAELGRLPRRGDTVTADGYSIRVESVRENRIEAVRIRERRPPQSADPSGTAP</sequence>
<evidence type="ECO:0000256" key="7">
    <source>
        <dbReference type="ARBA" id="ARBA00023122"/>
    </source>
</evidence>
<evidence type="ECO:0000313" key="14">
    <source>
        <dbReference type="EMBL" id="QEC50050.1"/>
    </source>
</evidence>
<evidence type="ECO:0000256" key="9">
    <source>
        <dbReference type="PROSITE-ProRule" id="PRU00703"/>
    </source>
</evidence>
<evidence type="ECO:0000259" key="12">
    <source>
        <dbReference type="PROSITE" id="PS51371"/>
    </source>
</evidence>